<evidence type="ECO:0000313" key="2">
    <source>
        <dbReference type="Proteomes" id="UP000185469"/>
    </source>
</evidence>
<gene>
    <name evidence="1" type="ORF">CSPHI_11580</name>
</gene>
<organism evidence="1 2">
    <name type="scientific">Corynebacterium sphenisci DSM 44792</name>
    <dbReference type="NCBI Taxonomy" id="1437874"/>
    <lineage>
        <taxon>Bacteria</taxon>
        <taxon>Bacillati</taxon>
        <taxon>Actinomycetota</taxon>
        <taxon>Actinomycetes</taxon>
        <taxon>Mycobacteriales</taxon>
        <taxon>Corynebacteriaceae</taxon>
        <taxon>Corynebacterium</taxon>
    </lineage>
</organism>
<dbReference type="AlphaFoldDB" id="A0A1L7D083"/>
<reference evidence="1 2" key="1">
    <citation type="submission" date="2014-08" db="EMBL/GenBank/DDBJ databases">
        <title>Complete genome sequence of Corynebacterium sphenisci CECT 5990(T) (=DSM 44792(T)), isolated from healthy wild penguins.</title>
        <authorList>
            <person name="Ruckert C."/>
            <person name="Albersmeier A."/>
            <person name="Winkler A."/>
            <person name="Kalinowski J."/>
        </authorList>
    </citation>
    <scope>NUCLEOTIDE SEQUENCE [LARGE SCALE GENOMIC DNA]</scope>
    <source>
        <strain evidence="1 2">DSM 44792</strain>
    </source>
</reference>
<keyword evidence="2" id="KW-1185">Reference proteome</keyword>
<dbReference type="EMBL" id="CP009248">
    <property type="protein sequence ID" value="APT91497.1"/>
    <property type="molecule type" value="Genomic_DNA"/>
</dbReference>
<dbReference type="Proteomes" id="UP000185469">
    <property type="component" value="Chromosome"/>
</dbReference>
<accession>A0A1L7D083</accession>
<protein>
    <submittedName>
        <fullName evidence="1">Uncharacterized protein</fullName>
    </submittedName>
</protein>
<proteinExistence type="predicted"/>
<dbReference type="RefSeq" id="WP_075693361.1">
    <property type="nucleotide sequence ID" value="NZ_CP009248.1"/>
</dbReference>
<sequence>MDEDDTHRAAVDWLAGADVADPAAVAVAGLLEELARPLVAVRGEAAPEVAALAAALDGAGFAALADPGPVGRVDADAVVRLSHDPAARARGGELLARSPGADVAGLRAELAGRLADPGARADRLRRGLAGIAAAHPGSRAGLEELLWPCG</sequence>
<evidence type="ECO:0000313" key="1">
    <source>
        <dbReference type="EMBL" id="APT91497.1"/>
    </source>
</evidence>
<dbReference type="KEGG" id="csph:CSPHI_11580"/>
<name>A0A1L7D083_9CORY</name>
<dbReference type="STRING" id="1437874.CSPHI_11580"/>